<evidence type="ECO:0000313" key="2">
    <source>
        <dbReference type="Proteomes" id="UP000001745"/>
    </source>
</evidence>
<name>B8MCT5_TALSN</name>
<sequence length="153" mass="17457">MKKAQERQATQANKKRWPINFSVGDMVYVTNEGWDTRWPGRKLGHQQEGPFLIVRQVGHAFELKLPKGMRVHPIFSPKKLRLAATKEPIEDQIADEGPELRINGQSEWEIERVGRDPDPKWYPAGYLKNAPLALKAFYDSNLKAAGPPIQLSE</sequence>
<dbReference type="Proteomes" id="UP000001745">
    <property type="component" value="Unassembled WGS sequence"/>
</dbReference>
<dbReference type="PhylomeDB" id="B8MCT5"/>
<evidence type="ECO:0000313" key="1">
    <source>
        <dbReference type="EMBL" id="EED18987.1"/>
    </source>
</evidence>
<dbReference type="AlphaFoldDB" id="B8MCT5"/>
<reference evidence="2" key="1">
    <citation type="journal article" date="2015" name="Genome Announc.">
        <title>Genome sequence of the AIDS-associated pathogen Penicillium marneffei (ATCC18224) and its near taxonomic relative Talaromyces stipitatus (ATCC10500).</title>
        <authorList>
            <person name="Nierman W.C."/>
            <person name="Fedorova-Abrams N.D."/>
            <person name="Andrianopoulos A."/>
        </authorList>
    </citation>
    <scope>NUCLEOTIDE SEQUENCE [LARGE SCALE GENOMIC DNA]</scope>
    <source>
        <strain evidence="2">ATCC 10500 / CBS 375.48 / QM 6759 / NRRL 1006</strain>
    </source>
</reference>
<dbReference type="RefSeq" id="XP_002482979.1">
    <property type="nucleotide sequence ID" value="XM_002482934.1"/>
</dbReference>
<dbReference type="VEuPathDB" id="FungiDB:TSTA_126950"/>
<dbReference type="EMBL" id="EQ962655">
    <property type="protein sequence ID" value="EED18987.1"/>
    <property type="molecule type" value="Genomic_DNA"/>
</dbReference>
<dbReference type="InParanoid" id="B8MCT5"/>
<organism evidence="1 2">
    <name type="scientific">Talaromyces stipitatus (strain ATCC 10500 / CBS 375.48 / QM 6759 / NRRL 1006)</name>
    <name type="common">Penicillium stipitatum</name>
    <dbReference type="NCBI Taxonomy" id="441959"/>
    <lineage>
        <taxon>Eukaryota</taxon>
        <taxon>Fungi</taxon>
        <taxon>Dikarya</taxon>
        <taxon>Ascomycota</taxon>
        <taxon>Pezizomycotina</taxon>
        <taxon>Eurotiomycetes</taxon>
        <taxon>Eurotiomycetidae</taxon>
        <taxon>Eurotiales</taxon>
        <taxon>Trichocomaceae</taxon>
        <taxon>Talaromyces</taxon>
        <taxon>Talaromyces sect. Talaromyces</taxon>
    </lineage>
</organism>
<dbReference type="HOGENOM" id="CLU_000384_6_4_1"/>
<dbReference type="GeneID" id="8099122"/>
<dbReference type="STRING" id="441959.B8MCT5"/>
<accession>B8MCT5</accession>
<keyword evidence="2" id="KW-1185">Reference proteome</keyword>
<dbReference type="OrthoDB" id="4364638at2759"/>
<protein>
    <submittedName>
        <fullName evidence="1">Uncharacterized protein</fullName>
    </submittedName>
</protein>
<proteinExistence type="predicted"/>
<gene>
    <name evidence="1" type="ORF">TSTA_126950</name>
</gene>